<evidence type="ECO:0000313" key="3">
    <source>
        <dbReference type="Proteomes" id="UP000184474"/>
    </source>
</evidence>
<sequence>MKGSKGIWAIAVGLMLWSSVLYAADLNVTSGMDIEISTNETYDNITISGGSLTIKAGAAVSVNAEVNVQGGGGLTVENGASLEWLSFGAMNLYQNVHLYGTIVLNGNLHLSATGHLVVYDGGSLVQTAGTSVNYGGVTVLSSGVASFSGNFDNKGTGNLALDGAASFDSDLINMGTVDGSGSAQVDGTTSNSGVFFGSTDPNPDCSTACSQSSLPVGFDSMELRFAGGVYTLLWSVYSETDNAFFTVEVSEEGMIYDRLVVVEGRGTSNVPKTYRHVLVSGVRGQYIRLSQTDFDGTTTVLRVLQTDAGRQEQENVALYPTWVRNRKPIHVKGAEETDSWKLVGREGQVLEHGYLDQGRVWLETQCSGVYFLIIGKHLPQKIKIGY</sequence>
<name>A0A1M6UKN2_REIAG</name>
<reference evidence="3" key="1">
    <citation type="submission" date="2016-11" db="EMBL/GenBank/DDBJ databases">
        <authorList>
            <person name="Varghese N."/>
            <person name="Submissions S."/>
        </authorList>
    </citation>
    <scope>NUCLEOTIDE SEQUENCE [LARGE SCALE GENOMIC DNA]</scope>
    <source>
        <strain evidence="3">DSM 26134</strain>
    </source>
</reference>
<accession>A0A1M6UKN2</accession>
<proteinExistence type="predicted"/>
<gene>
    <name evidence="2" type="ORF">SAMN04488028_107161</name>
</gene>
<dbReference type="EMBL" id="FRAA01000007">
    <property type="protein sequence ID" value="SHK69668.1"/>
    <property type="molecule type" value="Genomic_DNA"/>
</dbReference>
<feature type="chain" id="PRO_5012748466" evidence="1">
    <location>
        <begin position="24"/>
        <end position="386"/>
    </location>
</feature>
<dbReference type="RefSeq" id="WP_073124360.1">
    <property type="nucleotide sequence ID" value="NZ_FRAA01000007.1"/>
</dbReference>
<organism evidence="2 3">
    <name type="scientific">Reichenbachiella agariperforans</name>
    <dbReference type="NCBI Taxonomy" id="156994"/>
    <lineage>
        <taxon>Bacteria</taxon>
        <taxon>Pseudomonadati</taxon>
        <taxon>Bacteroidota</taxon>
        <taxon>Cytophagia</taxon>
        <taxon>Cytophagales</taxon>
        <taxon>Reichenbachiellaceae</taxon>
        <taxon>Reichenbachiella</taxon>
    </lineage>
</organism>
<dbReference type="AlphaFoldDB" id="A0A1M6UKN2"/>
<feature type="signal peptide" evidence="1">
    <location>
        <begin position="1"/>
        <end position="23"/>
    </location>
</feature>
<dbReference type="STRING" id="156994.SAMN04488028_107161"/>
<keyword evidence="3" id="KW-1185">Reference proteome</keyword>
<dbReference type="Proteomes" id="UP000184474">
    <property type="component" value="Unassembled WGS sequence"/>
</dbReference>
<keyword evidence="1" id="KW-0732">Signal</keyword>
<evidence type="ECO:0000256" key="1">
    <source>
        <dbReference type="SAM" id="SignalP"/>
    </source>
</evidence>
<protein>
    <submittedName>
        <fullName evidence="2">Uncharacterized protein</fullName>
    </submittedName>
</protein>
<evidence type="ECO:0000313" key="2">
    <source>
        <dbReference type="EMBL" id="SHK69668.1"/>
    </source>
</evidence>